<feature type="compositionally biased region" description="Acidic residues" evidence="1">
    <location>
        <begin position="224"/>
        <end position="254"/>
    </location>
</feature>
<reference evidence="2" key="1">
    <citation type="submission" date="2021-05" db="EMBL/GenBank/DDBJ databases">
        <title>A free-living protist that lacks canonical eukaryotic 1 DNA replication and segregation systems.</title>
        <authorList>
            <person name="Salas-Leiva D.E."/>
            <person name="Tromer E.C."/>
            <person name="Curtis B.A."/>
            <person name="Jerlstrom-Hultqvist J."/>
            <person name="Kolisko M."/>
            <person name="Yi Z."/>
            <person name="Salas-Leiva J.S."/>
            <person name="Gallot-Lavallee L."/>
            <person name="Kops G.J.P.L."/>
            <person name="Archibald J.M."/>
            <person name="Simpson A.G.B."/>
            <person name="Roger A.J."/>
        </authorList>
    </citation>
    <scope>NUCLEOTIDE SEQUENCE</scope>
    <source>
        <strain evidence="2">BICM</strain>
    </source>
</reference>
<dbReference type="AlphaFoldDB" id="A0A8J6BB55"/>
<protein>
    <submittedName>
        <fullName evidence="2">Uncharacterized protein</fullName>
    </submittedName>
</protein>
<name>A0A8J6BB55_9EUKA</name>
<dbReference type="Proteomes" id="UP000717585">
    <property type="component" value="Unassembled WGS sequence"/>
</dbReference>
<gene>
    <name evidence="2" type="ORF">J8273_4806</name>
</gene>
<keyword evidence="3" id="KW-1185">Reference proteome</keyword>
<feature type="compositionally biased region" description="Acidic residues" evidence="1">
    <location>
        <begin position="72"/>
        <end position="89"/>
    </location>
</feature>
<feature type="region of interest" description="Disordered" evidence="1">
    <location>
        <begin position="46"/>
        <end position="121"/>
    </location>
</feature>
<evidence type="ECO:0000313" key="3">
    <source>
        <dbReference type="Proteomes" id="UP000717585"/>
    </source>
</evidence>
<feature type="region of interest" description="Disordered" evidence="1">
    <location>
        <begin position="216"/>
        <end position="254"/>
    </location>
</feature>
<dbReference type="EMBL" id="JAHDYR010000021">
    <property type="protein sequence ID" value="KAG9393687.1"/>
    <property type="molecule type" value="Genomic_DNA"/>
</dbReference>
<evidence type="ECO:0000313" key="2">
    <source>
        <dbReference type="EMBL" id="KAG9393687.1"/>
    </source>
</evidence>
<evidence type="ECO:0000256" key="1">
    <source>
        <dbReference type="SAM" id="MobiDB-lite"/>
    </source>
</evidence>
<accession>A0A8J6BB55</accession>
<feature type="compositionally biased region" description="Basic and acidic residues" evidence="1">
    <location>
        <begin position="92"/>
        <end position="102"/>
    </location>
</feature>
<proteinExistence type="predicted"/>
<sequence>MDLGNVNLNMLAMPESGVSSFVKPIPTATMPQQPQEDKPLVTVTVPKETEIKPDATIIPVKPVSVQKKGDDEINEDDESSESGEDDYPTDAEAGKPGRPRENRGKRKSSSMKKNAASPSERFTKEEAVMAYHALCQTLREIDTAIELPEMSLISHGNMLIKKKGILVEALDDIKRLCRQHKVSLQSISMDELELRALKWDNKDVIVEGKRARRTVALEGYQSEPDTDSEFDSDEEEEEEESEDDESDFQPSDAE</sequence>
<comment type="caution">
    <text evidence="2">The sequence shown here is derived from an EMBL/GenBank/DDBJ whole genome shotgun (WGS) entry which is preliminary data.</text>
</comment>
<organism evidence="2 3">
    <name type="scientific">Carpediemonas membranifera</name>
    <dbReference type="NCBI Taxonomy" id="201153"/>
    <lineage>
        <taxon>Eukaryota</taxon>
        <taxon>Metamonada</taxon>
        <taxon>Carpediemonas-like organisms</taxon>
        <taxon>Carpediemonas</taxon>
    </lineage>
</organism>